<evidence type="ECO:0000313" key="3">
    <source>
        <dbReference type="EMBL" id="AMK11959.1"/>
    </source>
</evidence>
<feature type="transmembrane region" description="Helical" evidence="1">
    <location>
        <begin position="139"/>
        <end position="170"/>
    </location>
</feature>
<feature type="transmembrane region" description="Helical" evidence="1">
    <location>
        <begin position="31"/>
        <end position="49"/>
    </location>
</feature>
<feature type="transmembrane region" description="Helical" evidence="1">
    <location>
        <begin position="70"/>
        <end position="89"/>
    </location>
</feature>
<organism evidence="3 4">
    <name type="scientific">Pseudodesulfovibrio indicus</name>
    <dbReference type="NCBI Taxonomy" id="1716143"/>
    <lineage>
        <taxon>Bacteria</taxon>
        <taxon>Pseudomonadati</taxon>
        <taxon>Thermodesulfobacteriota</taxon>
        <taxon>Desulfovibrionia</taxon>
        <taxon>Desulfovibrionales</taxon>
        <taxon>Desulfovibrionaceae</taxon>
    </lineage>
</organism>
<accession>A0ABN4M0S8</accession>
<feature type="transmembrane region" description="Helical" evidence="1">
    <location>
        <begin position="7"/>
        <end position="25"/>
    </location>
</feature>
<dbReference type="EMBL" id="CP014206">
    <property type="protein sequence ID" value="AMK11959.1"/>
    <property type="molecule type" value="Genomic_DNA"/>
</dbReference>
<name>A0ABN4M0S8_9BACT</name>
<protein>
    <submittedName>
        <fullName evidence="3">Abortive infection protein</fullName>
    </submittedName>
</protein>
<dbReference type="InterPro" id="IPR003675">
    <property type="entry name" value="Rce1/LyrA-like_dom"/>
</dbReference>
<dbReference type="Proteomes" id="UP000055611">
    <property type="component" value="Chromosome"/>
</dbReference>
<reference evidence="3 4" key="1">
    <citation type="journal article" date="2016" name="Front. Microbiol.">
        <title>Genome Sequence of the Piezophilic, Mesophilic Sulfate-Reducing Bacterium Desulfovibrio indicus J2T.</title>
        <authorList>
            <person name="Cao J."/>
            <person name="Maignien L."/>
            <person name="Shao Z."/>
            <person name="Alain K."/>
            <person name="Jebbar M."/>
        </authorList>
    </citation>
    <scope>NUCLEOTIDE SEQUENCE [LARGE SCALE GENOMIC DNA]</scope>
    <source>
        <strain evidence="3 4">J2</strain>
    </source>
</reference>
<evidence type="ECO:0000313" key="4">
    <source>
        <dbReference type="Proteomes" id="UP000055611"/>
    </source>
</evidence>
<feature type="domain" description="CAAX prenyl protease 2/Lysostaphin resistance protein A-like" evidence="2">
    <location>
        <begin position="103"/>
        <end position="192"/>
    </location>
</feature>
<keyword evidence="4" id="KW-1185">Reference proteome</keyword>
<gene>
    <name evidence="3" type="ORF">AWY79_12980</name>
</gene>
<proteinExistence type="predicted"/>
<evidence type="ECO:0000256" key="1">
    <source>
        <dbReference type="SAM" id="Phobius"/>
    </source>
</evidence>
<feature type="transmembrane region" description="Helical" evidence="1">
    <location>
        <begin position="101"/>
        <end position="118"/>
    </location>
</feature>
<dbReference type="Pfam" id="PF02517">
    <property type="entry name" value="Rce1-like"/>
    <property type="match status" value="1"/>
</dbReference>
<keyword evidence="1" id="KW-0812">Transmembrane</keyword>
<evidence type="ECO:0000259" key="2">
    <source>
        <dbReference type="Pfam" id="PF02517"/>
    </source>
</evidence>
<sequence>MVQIRLWMEFAVLFGVIPLCYAIGWLPLPKIPLLLTVSGVALAYLIKTKNLPKSAVFIQFREIKPYIRPIILRCLAVTAFSVAAVAVLTPSELFAFPRSRPLLWLAVMGLYPILSALPQELLYRAFLFARYPPILRTPAALTLASVLSFAFLHVVFGNPVAVVLTIPAGYVFTRTYRDTGSLTLAALEHAAYGCIVFTVGLGRFFYHPA</sequence>
<keyword evidence="1" id="KW-1133">Transmembrane helix</keyword>
<keyword evidence="1" id="KW-0472">Membrane</keyword>
<feature type="transmembrane region" description="Helical" evidence="1">
    <location>
        <begin position="190"/>
        <end position="206"/>
    </location>
</feature>